<name>A0A1M5CRP1_9FIRM</name>
<dbReference type="RefSeq" id="WP_073167022.1">
    <property type="nucleotide sequence ID" value="NZ_FQUW01000040.1"/>
</dbReference>
<evidence type="ECO:0000313" key="11">
    <source>
        <dbReference type="Proteomes" id="UP000184196"/>
    </source>
</evidence>
<keyword evidence="7 8" id="KW-0472">Membrane</keyword>
<dbReference type="PANTHER" id="PTHR47019">
    <property type="entry name" value="LIPID II FLIPPASE MURJ"/>
    <property type="match status" value="1"/>
</dbReference>
<evidence type="ECO:0000256" key="9">
    <source>
        <dbReference type="PIRNR" id="PIRNR002869"/>
    </source>
</evidence>
<gene>
    <name evidence="8" type="primary">murJ</name>
    <name evidence="10" type="ORF">SAMN02745218_02616</name>
</gene>
<sequence length="529" mass="55020">MSRSNTIARATAVIAVFTLLSKVLGFMREMALACVFGASAATDAYLVAYTVPNVIFAVLGGALTVTAVPLFASYASAGKRGEAWRLFAVFSTLLSAILLAVVLAGMPLARQIVWLVAPGLPEGTARLAASLLAVMLPGVLFLSLANLFYGLLNASNIFGPPALGSVVTNIFIVASILAGLRFGITAVAAGTTLGYLAALVLQLPYLRRAGFIFRPSLEFRHPGLKRAFGLMFPVMVGTGIGQIYLIIDRVLASGLPEGSISALNYASKLILLPQGVLVMALSTAIFPALSHKAASGDQAGFSHTLLRAVKTVLLVALPAGVGLAVLREPVVRLLFMRGAFDEDDLAMTVFALLCFSLGLAGQCLGPVLTRGFYALQDTATPVKVGVATVTLNLALSLVLVRPLAHGGLALANSLAATFNVAVLFYLLARRVPGLDVRGLLAFAAGAALASFLAGGAAALADGFLAGVLAGGTAALALRLAADALAGVLVFAGACQVLKLDEYLYLKDLLRRAFQRGMSFIRARPLYRSR</sequence>
<comment type="pathway">
    <text evidence="8">Cell wall biogenesis; peptidoglycan biosynthesis.</text>
</comment>
<feature type="transmembrane region" description="Helical" evidence="8">
    <location>
        <begin position="54"/>
        <end position="74"/>
    </location>
</feature>
<dbReference type="CDD" id="cd13123">
    <property type="entry name" value="MATE_MurJ_like"/>
    <property type="match status" value="1"/>
</dbReference>
<evidence type="ECO:0000256" key="6">
    <source>
        <dbReference type="ARBA" id="ARBA00022989"/>
    </source>
</evidence>
<feature type="transmembrane region" description="Helical" evidence="8">
    <location>
        <begin position="86"/>
        <end position="108"/>
    </location>
</feature>
<feature type="transmembrane region" description="Helical" evidence="8">
    <location>
        <begin position="186"/>
        <end position="206"/>
    </location>
</feature>
<dbReference type="PANTHER" id="PTHR47019:SF1">
    <property type="entry name" value="LIPID II FLIPPASE MURJ"/>
    <property type="match status" value="1"/>
</dbReference>
<keyword evidence="6 8" id="KW-1133">Transmembrane helix</keyword>
<keyword evidence="4 8" id="KW-0133">Cell shape</keyword>
<dbReference type="HAMAP" id="MF_02078">
    <property type="entry name" value="MurJ_MviN"/>
    <property type="match status" value="1"/>
</dbReference>
<evidence type="ECO:0000256" key="3">
    <source>
        <dbReference type="ARBA" id="ARBA00022692"/>
    </source>
</evidence>
<evidence type="ECO:0000256" key="7">
    <source>
        <dbReference type="ARBA" id="ARBA00023136"/>
    </source>
</evidence>
<reference evidence="11" key="1">
    <citation type="submission" date="2016-11" db="EMBL/GenBank/DDBJ databases">
        <authorList>
            <person name="Varghese N."/>
            <person name="Submissions S."/>
        </authorList>
    </citation>
    <scope>NUCLEOTIDE SEQUENCE [LARGE SCALE GENOMIC DNA]</scope>
    <source>
        <strain evidence="11">DSM 11792</strain>
    </source>
</reference>
<dbReference type="GO" id="GO:0034204">
    <property type="term" value="P:lipid translocation"/>
    <property type="evidence" value="ECO:0007669"/>
    <property type="project" value="TreeGrafter"/>
</dbReference>
<evidence type="ECO:0000256" key="8">
    <source>
        <dbReference type="HAMAP-Rule" id="MF_02078"/>
    </source>
</evidence>
<dbReference type="GO" id="GO:0005886">
    <property type="term" value="C:plasma membrane"/>
    <property type="evidence" value="ECO:0007669"/>
    <property type="project" value="UniProtKB-SubCell"/>
</dbReference>
<feature type="transmembrane region" description="Helical" evidence="8">
    <location>
        <begin position="346"/>
        <end position="368"/>
    </location>
</feature>
<comment type="subcellular location">
    <subcellularLocation>
        <location evidence="1 8">Cell membrane</location>
        <topology evidence="1 8">Multi-pass membrane protein</topology>
    </subcellularLocation>
</comment>
<dbReference type="NCBIfam" id="TIGR01695">
    <property type="entry name" value="murJ_mviN"/>
    <property type="match status" value="1"/>
</dbReference>
<dbReference type="OrthoDB" id="9804143at2"/>
<dbReference type="PIRSF" id="PIRSF002869">
    <property type="entry name" value="MviN"/>
    <property type="match status" value="1"/>
</dbReference>
<feature type="transmembrane region" description="Helical" evidence="8">
    <location>
        <begin position="267"/>
        <end position="288"/>
    </location>
</feature>
<comment type="similarity">
    <text evidence="8 9">Belongs to the MurJ/MviN family.</text>
</comment>
<feature type="transmembrane region" description="Helical" evidence="8">
    <location>
        <begin position="439"/>
        <end position="469"/>
    </location>
</feature>
<dbReference type="InterPro" id="IPR004268">
    <property type="entry name" value="MurJ"/>
</dbReference>
<feature type="transmembrane region" description="Helical" evidence="8">
    <location>
        <begin position="308"/>
        <end position="326"/>
    </location>
</feature>
<dbReference type="UniPathway" id="UPA00219"/>
<dbReference type="GO" id="GO:0015648">
    <property type="term" value="F:lipid-linked peptidoglycan transporter activity"/>
    <property type="evidence" value="ECO:0007669"/>
    <property type="project" value="UniProtKB-UniRule"/>
</dbReference>
<evidence type="ECO:0000313" key="10">
    <source>
        <dbReference type="EMBL" id="SHF57431.1"/>
    </source>
</evidence>
<evidence type="ECO:0000256" key="5">
    <source>
        <dbReference type="ARBA" id="ARBA00022984"/>
    </source>
</evidence>
<keyword evidence="11" id="KW-1185">Reference proteome</keyword>
<keyword evidence="5 8" id="KW-0573">Peptidoglycan synthesis</keyword>
<accession>A0A1M5CRP1</accession>
<dbReference type="EMBL" id="FQUW01000040">
    <property type="protein sequence ID" value="SHF57431.1"/>
    <property type="molecule type" value="Genomic_DNA"/>
</dbReference>
<feature type="transmembrane region" description="Helical" evidence="8">
    <location>
        <begin position="161"/>
        <end position="180"/>
    </location>
</feature>
<keyword evidence="8 9" id="KW-0813">Transport</keyword>
<dbReference type="GO" id="GO:0008360">
    <property type="term" value="P:regulation of cell shape"/>
    <property type="evidence" value="ECO:0007669"/>
    <property type="project" value="UniProtKB-UniRule"/>
</dbReference>
<feature type="transmembrane region" description="Helical" evidence="8">
    <location>
        <begin position="475"/>
        <end position="497"/>
    </location>
</feature>
<evidence type="ECO:0000256" key="2">
    <source>
        <dbReference type="ARBA" id="ARBA00022475"/>
    </source>
</evidence>
<comment type="function">
    <text evidence="8 9">Involved in peptidoglycan biosynthesis. Transports lipid-linked peptidoglycan precursors from the inner to the outer leaflet of the cytoplasmic membrane.</text>
</comment>
<proteinExistence type="inferred from homology"/>
<feature type="transmembrane region" description="Helical" evidence="8">
    <location>
        <begin position="406"/>
        <end position="427"/>
    </location>
</feature>
<keyword evidence="3 8" id="KW-0812">Transmembrane</keyword>
<protein>
    <recommendedName>
        <fullName evidence="8">Probable lipid II flippase MurJ</fullName>
    </recommendedName>
</protein>
<feature type="transmembrane region" description="Helical" evidence="8">
    <location>
        <begin position="128"/>
        <end position="149"/>
    </location>
</feature>
<keyword evidence="2 8" id="KW-1003">Cell membrane</keyword>
<dbReference type="GO" id="GO:0009252">
    <property type="term" value="P:peptidoglycan biosynthetic process"/>
    <property type="evidence" value="ECO:0007669"/>
    <property type="project" value="UniProtKB-UniRule"/>
</dbReference>
<dbReference type="Proteomes" id="UP000184196">
    <property type="component" value="Unassembled WGS sequence"/>
</dbReference>
<dbReference type="Pfam" id="PF03023">
    <property type="entry name" value="MurJ"/>
    <property type="match status" value="1"/>
</dbReference>
<feature type="transmembrane region" description="Helical" evidence="8">
    <location>
        <begin position="6"/>
        <end position="24"/>
    </location>
</feature>
<keyword evidence="8 9" id="KW-0961">Cell wall biogenesis/degradation</keyword>
<dbReference type="InterPro" id="IPR051050">
    <property type="entry name" value="Lipid_II_flippase_MurJ/MviN"/>
</dbReference>
<dbReference type="PRINTS" id="PR01806">
    <property type="entry name" value="VIRFACTRMVIN"/>
</dbReference>
<dbReference type="AlphaFoldDB" id="A0A1M5CRP1"/>
<feature type="transmembrane region" description="Helical" evidence="8">
    <location>
        <begin position="380"/>
        <end position="400"/>
    </location>
</feature>
<evidence type="ECO:0000256" key="4">
    <source>
        <dbReference type="ARBA" id="ARBA00022960"/>
    </source>
</evidence>
<organism evidence="10 11">
    <name type="scientific">Desulfofundulus australicus DSM 11792</name>
    <dbReference type="NCBI Taxonomy" id="1121425"/>
    <lineage>
        <taxon>Bacteria</taxon>
        <taxon>Bacillati</taxon>
        <taxon>Bacillota</taxon>
        <taxon>Clostridia</taxon>
        <taxon>Eubacteriales</taxon>
        <taxon>Peptococcaceae</taxon>
        <taxon>Desulfofundulus</taxon>
    </lineage>
</organism>
<evidence type="ECO:0000256" key="1">
    <source>
        <dbReference type="ARBA" id="ARBA00004651"/>
    </source>
</evidence>
<dbReference type="GO" id="GO:0071555">
    <property type="term" value="P:cell wall organization"/>
    <property type="evidence" value="ECO:0007669"/>
    <property type="project" value="UniProtKB-UniRule"/>
</dbReference>
<feature type="transmembrane region" description="Helical" evidence="8">
    <location>
        <begin position="227"/>
        <end position="247"/>
    </location>
</feature>